<name>A0ABV0QW35_9TELE</name>
<feature type="region of interest" description="Disordered" evidence="3">
    <location>
        <begin position="1"/>
        <end position="22"/>
    </location>
</feature>
<keyword evidence="5" id="KW-1185">Reference proteome</keyword>
<evidence type="ECO:0000256" key="3">
    <source>
        <dbReference type="SAM" id="MobiDB-lite"/>
    </source>
</evidence>
<keyword evidence="2" id="KW-0175">Coiled coil</keyword>
<evidence type="ECO:0000256" key="1">
    <source>
        <dbReference type="ARBA" id="ARBA00023242"/>
    </source>
</evidence>
<feature type="coiled-coil region" evidence="2">
    <location>
        <begin position="39"/>
        <end position="73"/>
    </location>
</feature>
<dbReference type="Proteomes" id="UP001434883">
    <property type="component" value="Unassembled WGS sequence"/>
</dbReference>
<protein>
    <submittedName>
        <fullName evidence="4">Uncharacterized protein</fullName>
    </submittedName>
</protein>
<sequence>MSLSLSPTCSKHSTMQQQQQQSSVYQLQQPQLGVMNQLKEQLEERTRILQADIKTQQQELNNIKEKLHLANLQ</sequence>
<keyword evidence="1" id="KW-0539">Nucleus</keyword>
<reference evidence="4 5" key="1">
    <citation type="submission" date="2021-06" db="EMBL/GenBank/DDBJ databases">
        <authorList>
            <person name="Palmer J.M."/>
        </authorList>
    </citation>
    <scope>NUCLEOTIDE SEQUENCE [LARGE SCALE GENOMIC DNA]</scope>
    <source>
        <strain evidence="4 5">XC_2019</strain>
        <tissue evidence="4">Muscle</tissue>
    </source>
</reference>
<dbReference type="PANTHER" id="PTHR46055">
    <property type="entry name" value="CIRCADIAN LOCOMOTER OUTPUT CYCLES PROTEIN KAPUT"/>
    <property type="match status" value="1"/>
</dbReference>
<dbReference type="EMBL" id="JAHRIN010025664">
    <property type="protein sequence ID" value="MEQ2200050.1"/>
    <property type="molecule type" value="Genomic_DNA"/>
</dbReference>
<feature type="compositionally biased region" description="Polar residues" evidence="3">
    <location>
        <begin position="1"/>
        <end position="15"/>
    </location>
</feature>
<evidence type="ECO:0000256" key="2">
    <source>
        <dbReference type="SAM" id="Coils"/>
    </source>
</evidence>
<organism evidence="4 5">
    <name type="scientific">Xenoophorus captivus</name>
    <dbReference type="NCBI Taxonomy" id="1517983"/>
    <lineage>
        <taxon>Eukaryota</taxon>
        <taxon>Metazoa</taxon>
        <taxon>Chordata</taxon>
        <taxon>Craniata</taxon>
        <taxon>Vertebrata</taxon>
        <taxon>Euteleostomi</taxon>
        <taxon>Actinopterygii</taxon>
        <taxon>Neopterygii</taxon>
        <taxon>Teleostei</taxon>
        <taxon>Neoteleostei</taxon>
        <taxon>Acanthomorphata</taxon>
        <taxon>Ovalentaria</taxon>
        <taxon>Atherinomorphae</taxon>
        <taxon>Cyprinodontiformes</taxon>
        <taxon>Goodeidae</taxon>
        <taxon>Xenoophorus</taxon>
    </lineage>
</organism>
<proteinExistence type="predicted"/>
<feature type="non-terminal residue" evidence="4">
    <location>
        <position position="73"/>
    </location>
</feature>
<dbReference type="PANTHER" id="PTHR46055:SF4">
    <property type="entry name" value="CIRCADIAN CLOCK PROTEIN PASD1"/>
    <property type="match status" value="1"/>
</dbReference>
<evidence type="ECO:0000313" key="5">
    <source>
        <dbReference type="Proteomes" id="UP001434883"/>
    </source>
</evidence>
<dbReference type="InterPro" id="IPR047230">
    <property type="entry name" value="CLOCK-like"/>
</dbReference>
<comment type="caution">
    <text evidence="4">The sequence shown here is derived from an EMBL/GenBank/DDBJ whole genome shotgun (WGS) entry which is preliminary data.</text>
</comment>
<gene>
    <name evidence="4" type="ORF">XENOCAPTIV_021017</name>
</gene>
<evidence type="ECO:0000313" key="4">
    <source>
        <dbReference type="EMBL" id="MEQ2200050.1"/>
    </source>
</evidence>
<accession>A0ABV0QW35</accession>